<keyword evidence="4" id="KW-1185">Reference proteome</keyword>
<dbReference type="Pfam" id="PF00795">
    <property type="entry name" value="CN_hydrolase"/>
    <property type="match status" value="1"/>
</dbReference>
<dbReference type="GO" id="GO:0016787">
    <property type="term" value="F:hydrolase activity"/>
    <property type="evidence" value="ECO:0007669"/>
    <property type="project" value="UniProtKB-KW"/>
</dbReference>
<dbReference type="RefSeq" id="WP_213235063.1">
    <property type="nucleotide sequence ID" value="NZ_JAHBCL010000001.1"/>
</dbReference>
<evidence type="ECO:0000256" key="1">
    <source>
        <dbReference type="ARBA" id="ARBA00010613"/>
    </source>
</evidence>
<dbReference type="Proteomes" id="UP000746471">
    <property type="component" value="Unassembled WGS sequence"/>
</dbReference>
<evidence type="ECO:0000313" key="4">
    <source>
        <dbReference type="Proteomes" id="UP000746471"/>
    </source>
</evidence>
<comment type="caution">
    <text evidence="3">The sequence shown here is derived from an EMBL/GenBank/DDBJ whole genome shotgun (WGS) entry which is preliminary data.</text>
</comment>
<proteinExistence type="inferred from homology"/>
<keyword evidence="3" id="KW-0378">Hydrolase</keyword>
<accession>A0ABS5PJW2</accession>
<reference evidence="3 4" key="1">
    <citation type="submission" date="2021-05" db="EMBL/GenBank/DDBJ databases">
        <title>Fusibacter ferrireducens sp. nov., an anaerobic, sulfur- and Fe-reducing bacterium isolated from the mangrove sediment.</title>
        <authorList>
            <person name="Qiu D."/>
        </authorList>
    </citation>
    <scope>NUCLEOTIDE SEQUENCE [LARGE SCALE GENOMIC DNA]</scope>
    <source>
        <strain evidence="3 4">DSM 12116</strain>
    </source>
</reference>
<gene>
    <name evidence="3" type="ORF">KHM83_01175</name>
</gene>
<feature type="domain" description="CN hydrolase" evidence="2">
    <location>
        <begin position="1"/>
        <end position="243"/>
    </location>
</feature>
<dbReference type="SUPFAM" id="SSF56317">
    <property type="entry name" value="Carbon-nitrogen hydrolase"/>
    <property type="match status" value="1"/>
</dbReference>
<dbReference type="PANTHER" id="PTHR23088:SF27">
    <property type="entry name" value="DEAMINATED GLUTATHIONE AMIDASE"/>
    <property type="match status" value="1"/>
</dbReference>
<comment type="similarity">
    <text evidence="1">Belongs to the carbon-nitrogen hydrolase superfamily. NIT1/NIT2 family.</text>
</comment>
<dbReference type="EMBL" id="JAHBCL010000001">
    <property type="protein sequence ID" value="MBS7525281.1"/>
    <property type="molecule type" value="Genomic_DNA"/>
</dbReference>
<dbReference type="Gene3D" id="3.60.110.10">
    <property type="entry name" value="Carbon-nitrogen hydrolase"/>
    <property type="match status" value="1"/>
</dbReference>
<evidence type="ECO:0000259" key="2">
    <source>
        <dbReference type="PROSITE" id="PS50263"/>
    </source>
</evidence>
<name>A0ABS5PJW2_9FIRM</name>
<dbReference type="PROSITE" id="PS50263">
    <property type="entry name" value="CN_HYDROLASE"/>
    <property type="match status" value="1"/>
</dbReference>
<dbReference type="InterPro" id="IPR036526">
    <property type="entry name" value="C-N_Hydrolase_sf"/>
</dbReference>
<dbReference type="CDD" id="cd07583">
    <property type="entry name" value="nitrilase_5"/>
    <property type="match status" value="1"/>
</dbReference>
<sequence length="262" mass="30037">MKVSAIQMNMIFEEPEQNYLQAEQLVEEASKGDCDVIVLPETWNTGFFPKDNLEKYCDQNGQKTKALFSRLAKKYHKHIIAGSVSDFRDGKCFNSSYIFDREGNVIANYDKTHLFSYMDEDKYYEKGGHICTFNLDNVKCGIVICYDLRFLELVRTLALDGIEVLFIVAQWPRVRLEHWMTLCKARAIENQIYVVAVNSCGVAGETQYGGHSLMIDPWGNLICEGGDEACTIEGILNIETIQEIRNTIHVFKDRRTELYQLG</sequence>
<dbReference type="PANTHER" id="PTHR23088">
    <property type="entry name" value="NITRILASE-RELATED"/>
    <property type="match status" value="1"/>
</dbReference>
<dbReference type="InterPro" id="IPR003010">
    <property type="entry name" value="C-N_Hydrolase"/>
</dbReference>
<protein>
    <submittedName>
        <fullName evidence="3">Carbon-nitrogen family hydrolase</fullName>
    </submittedName>
</protein>
<evidence type="ECO:0000313" key="3">
    <source>
        <dbReference type="EMBL" id="MBS7525281.1"/>
    </source>
</evidence>
<organism evidence="3 4">
    <name type="scientific">Fusibacter paucivorans</name>
    <dbReference type="NCBI Taxonomy" id="76009"/>
    <lineage>
        <taxon>Bacteria</taxon>
        <taxon>Bacillati</taxon>
        <taxon>Bacillota</taxon>
        <taxon>Clostridia</taxon>
        <taxon>Eubacteriales</taxon>
        <taxon>Eubacteriales Family XII. Incertae Sedis</taxon>
        <taxon>Fusibacter</taxon>
    </lineage>
</organism>